<dbReference type="OrthoDB" id="1724700at2759"/>
<dbReference type="AlphaFoldDB" id="A0A7J0FP88"/>
<accession>A0A7J0FP88</accession>
<keyword evidence="2" id="KW-1185">Reference proteome</keyword>
<proteinExistence type="predicted"/>
<evidence type="ECO:0000313" key="2">
    <source>
        <dbReference type="Proteomes" id="UP000585474"/>
    </source>
</evidence>
<reference evidence="1 2" key="1">
    <citation type="submission" date="2019-07" db="EMBL/GenBank/DDBJ databases">
        <title>De Novo Assembly of kiwifruit Actinidia rufa.</title>
        <authorList>
            <person name="Sugita-Konishi S."/>
            <person name="Sato K."/>
            <person name="Mori E."/>
            <person name="Abe Y."/>
            <person name="Kisaki G."/>
            <person name="Hamano K."/>
            <person name="Suezawa K."/>
            <person name="Otani M."/>
            <person name="Fukuda T."/>
            <person name="Manabe T."/>
            <person name="Gomi K."/>
            <person name="Tabuchi M."/>
            <person name="Akimitsu K."/>
            <person name="Kataoka I."/>
        </authorList>
    </citation>
    <scope>NUCLEOTIDE SEQUENCE [LARGE SCALE GENOMIC DNA]</scope>
    <source>
        <strain evidence="2">cv. Fuchu</strain>
    </source>
</reference>
<organism evidence="1 2">
    <name type="scientific">Actinidia rufa</name>
    <dbReference type="NCBI Taxonomy" id="165716"/>
    <lineage>
        <taxon>Eukaryota</taxon>
        <taxon>Viridiplantae</taxon>
        <taxon>Streptophyta</taxon>
        <taxon>Embryophyta</taxon>
        <taxon>Tracheophyta</taxon>
        <taxon>Spermatophyta</taxon>
        <taxon>Magnoliopsida</taxon>
        <taxon>eudicotyledons</taxon>
        <taxon>Gunneridae</taxon>
        <taxon>Pentapetalae</taxon>
        <taxon>asterids</taxon>
        <taxon>Ericales</taxon>
        <taxon>Actinidiaceae</taxon>
        <taxon>Actinidia</taxon>
    </lineage>
</organism>
<name>A0A7J0FP88_9ERIC</name>
<protein>
    <recommendedName>
        <fullName evidence="3">Reverse transcriptase domain-containing protein</fullName>
    </recommendedName>
</protein>
<gene>
    <name evidence="1" type="ORF">Acr_14g0001680</name>
</gene>
<sequence length="237" mass="25209">MGRMSKKPEFRHHAKCAEMAISHLAFADDLILFTRGDAVSVSLSMECLKNFGACSGLCISATKSHVYMAGIDQEEMEKMKTISGLSMGEFPFRYLGIPVPFRYLGIPVVGMLAAALPPLAKGSDVRLKGLSDGVSSDGLMHSSSGPRALFCCAWDAVSGAGPCLPGFAIEMSLAQAANAGSQFAVVVWLWLELVSAANVVRDTMLMKSVPRSFCDAESAKGFYLYVPQRVVPAAASG</sequence>
<evidence type="ECO:0008006" key="3">
    <source>
        <dbReference type="Google" id="ProtNLM"/>
    </source>
</evidence>
<comment type="caution">
    <text evidence="1">The sequence shown here is derived from an EMBL/GenBank/DDBJ whole genome shotgun (WGS) entry which is preliminary data.</text>
</comment>
<dbReference type="EMBL" id="BJWL01000014">
    <property type="protein sequence ID" value="GFZ00533.1"/>
    <property type="molecule type" value="Genomic_DNA"/>
</dbReference>
<evidence type="ECO:0000313" key="1">
    <source>
        <dbReference type="EMBL" id="GFZ00533.1"/>
    </source>
</evidence>
<dbReference type="Proteomes" id="UP000585474">
    <property type="component" value="Unassembled WGS sequence"/>
</dbReference>